<evidence type="ECO:0000313" key="2">
    <source>
        <dbReference type="Proteomes" id="UP001303473"/>
    </source>
</evidence>
<dbReference type="AlphaFoldDB" id="A0AAN6RZ43"/>
<organism evidence="1 2">
    <name type="scientific">Diplogelasinospora grovesii</name>
    <dbReference type="NCBI Taxonomy" id="303347"/>
    <lineage>
        <taxon>Eukaryota</taxon>
        <taxon>Fungi</taxon>
        <taxon>Dikarya</taxon>
        <taxon>Ascomycota</taxon>
        <taxon>Pezizomycotina</taxon>
        <taxon>Sordariomycetes</taxon>
        <taxon>Sordariomycetidae</taxon>
        <taxon>Sordariales</taxon>
        <taxon>Diplogelasinosporaceae</taxon>
        <taxon>Diplogelasinospora</taxon>
    </lineage>
</organism>
<name>A0AAN6RZ43_9PEZI</name>
<proteinExistence type="predicted"/>
<gene>
    <name evidence="1" type="ORF">QBC46DRAFT_346840</name>
</gene>
<accession>A0AAN6RZ43</accession>
<sequence>MAKLVDGECSVSGVSGNATGLVESTFLGILEVSVNFRTGSALTVKYEDLQLRKTTIELALAPPAYEAEAD</sequence>
<keyword evidence="2" id="KW-1185">Reference proteome</keyword>
<comment type="caution">
    <text evidence="1">The sequence shown here is derived from an EMBL/GenBank/DDBJ whole genome shotgun (WGS) entry which is preliminary data.</text>
</comment>
<dbReference type="EMBL" id="MU853934">
    <property type="protein sequence ID" value="KAK3935207.1"/>
    <property type="molecule type" value="Genomic_DNA"/>
</dbReference>
<reference evidence="2" key="1">
    <citation type="journal article" date="2023" name="Mol. Phylogenet. Evol.">
        <title>Genome-scale phylogeny and comparative genomics of the fungal order Sordariales.</title>
        <authorList>
            <person name="Hensen N."/>
            <person name="Bonometti L."/>
            <person name="Westerberg I."/>
            <person name="Brannstrom I.O."/>
            <person name="Guillou S."/>
            <person name="Cros-Aarteil S."/>
            <person name="Calhoun S."/>
            <person name="Haridas S."/>
            <person name="Kuo A."/>
            <person name="Mondo S."/>
            <person name="Pangilinan J."/>
            <person name="Riley R."/>
            <person name="LaButti K."/>
            <person name="Andreopoulos B."/>
            <person name="Lipzen A."/>
            <person name="Chen C."/>
            <person name="Yan M."/>
            <person name="Daum C."/>
            <person name="Ng V."/>
            <person name="Clum A."/>
            <person name="Steindorff A."/>
            <person name="Ohm R.A."/>
            <person name="Martin F."/>
            <person name="Silar P."/>
            <person name="Natvig D.O."/>
            <person name="Lalanne C."/>
            <person name="Gautier V."/>
            <person name="Ament-Velasquez S.L."/>
            <person name="Kruys A."/>
            <person name="Hutchinson M.I."/>
            <person name="Powell A.J."/>
            <person name="Barry K."/>
            <person name="Miller A.N."/>
            <person name="Grigoriev I.V."/>
            <person name="Debuchy R."/>
            <person name="Gladieux P."/>
            <person name="Hiltunen Thoren M."/>
            <person name="Johannesson H."/>
        </authorList>
    </citation>
    <scope>NUCLEOTIDE SEQUENCE [LARGE SCALE GENOMIC DNA]</scope>
    <source>
        <strain evidence="2">CBS 340.73</strain>
    </source>
</reference>
<evidence type="ECO:0000313" key="1">
    <source>
        <dbReference type="EMBL" id="KAK3935207.1"/>
    </source>
</evidence>
<dbReference type="Proteomes" id="UP001303473">
    <property type="component" value="Unassembled WGS sequence"/>
</dbReference>
<protein>
    <submittedName>
        <fullName evidence="1">Uncharacterized protein</fullName>
    </submittedName>
</protein>